<dbReference type="OrthoDB" id="1793171at2"/>
<dbReference type="AlphaFoldDB" id="A0A1Q8QEQ0"/>
<sequence length="246" mass="27366">MNEELINQLVHRILSEPAFQALLQGNGNGAGNKAVKPAALVLLNYVPDFERVLSAVKTRWGAEYTLTILPSESVAKANPALPEDMNWITPQDALTKTDWQKIIVPACSANTLAKAALGLRDNPLSELIGRGITQGQPIELVTEYLGFTAQTPKAYLELYEGYLQKIKSYGVKVYTRIGDEKTAAEPTQDVIRFEKKFLGDKDAYGFPEASRVFVKRLTVISPLARDTLKIRRIELCTDMEREGGRR</sequence>
<gene>
    <name evidence="1" type="ORF">DSOL_5238</name>
</gene>
<keyword evidence="2" id="KW-1185">Reference proteome</keyword>
<comment type="caution">
    <text evidence="1">The sequence shown here is derived from an EMBL/GenBank/DDBJ whole genome shotgun (WGS) entry which is preliminary data.</text>
</comment>
<dbReference type="Proteomes" id="UP000186102">
    <property type="component" value="Unassembled WGS sequence"/>
</dbReference>
<name>A0A1Q8QEQ0_9FIRM</name>
<evidence type="ECO:0000313" key="2">
    <source>
        <dbReference type="Proteomes" id="UP000186102"/>
    </source>
</evidence>
<reference evidence="1 2" key="1">
    <citation type="submission" date="2016-09" db="EMBL/GenBank/DDBJ databases">
        <title>Complete genome of Desulfosporosinus sp. OL.</title>
        <authorList>
            <person name="Mardanov A."/>
            <person name="Beletsky A."/>
            <person name="Panova A."/>
            <person name="Karnachuk O."/>
            <person name="Ravin N."/>
        </authorList>
    </citation>
    <scope>NUCLEOTIDE SEQUENCE [LARGE SCALE GENOMIC DNA]</scope>
    <source>
        <strain evidence="1 2">OL</strain>
    </source>
</reference>
<dbReference type="Gene3D" id="3.40.50.1950">
    <property type="entry name" value="Flavin prenyltransferase-like"/>
    <property type="match status" value="1"/>
</dbReference>
<dbReference type="SUPFAM" id="SSF52507">
    <property type="entry name" value="Homo-oligomeric flavin-containing Cys decarboxylases, HFCD"/>
    <property type="match status" value="1"/>
</dbReference>
<dbReference type="RefSeq" id="WP_075367462.1">
    <property type="nucleotide sequence ID" value="NZ_MLBF01000101.1"/>
</dbReference>
<dbReference type="InterPro" id="IPR036551">
    <property type="entry name" value="Flavin_trans-like"/>
</dbReference>
<proteinExistence type="predicted"/>
<organism evidence="1 2">
    <name type="scientific">Desulfosporosinus metallidurans</name>
    <dbReference type="NCBI Taxonomy" id="1888891"/>
    <lineage>
        <taxon>Bacteria</taxon>
        <taxon>Bacillati</taxon>
        <taxon>Bacillota</taxon>
        <taxon>Clostridia</taxon>
        <taxon>Eubacteriales</taxon>
        <taxon>Desulfitobacteriaceae</taxon>
        <taxon>Desulfosporosinus</taxon>
    </lineage>
</organism>
<dbReference type="GO" id="GO:0003824">
    <property type="term" value="F:catalytic activity"/>
    <property type="evidence" value="ECO:0007669"/>
    <property type="project" value="InterPro"/>
</dbReference>
<evidence type="ECO:0000313" key="1">
    <source>
        <dbReference type="EMBL" id="OLN25762.1"/>
    </source>
</evidence>
<dbReference type="EMBL" id="MLBF01000101">
    <property type="protein sequence ID" value="OLN25762.1"/>
    <property type="molecule type" value="Genomic_DNA"/>
</dbReference>
<accession>A0A1Q8QEQ0</accession>
<protein>
    <submittedName>
        <fullName evidence="1">Uncharacterized protein</fullName>
    </submittedName>
</protein>
<dbReference type="STRING" id="1888891.DSOL_5238"/>